<comment type="caution">
    <text evidence="2">The sequence shown here is derived from an EMBL/GenBank/DDBJ whole genome shotgun (WGS) entry which is preliminary data.</text>
</comment>
<keyword evidence="3" id="KW-1185">Reference proteome</keyword>
<sequence>MRLDIRLERKEVAKKELRIHRIKQEEKKRAIQRAKLYMLIGLAILRHVWDRILAIDELRGVYIKAGTITEGKTRNIITMHVLKEEASNIGLIHSKRFFSPEIKIEHSITVTKNDSEDNSEKHVPKHPIYTYTRNQRQDRVHLILPYEGVLLKYKRAYFTTLLELFPSMHGYVSIWSDREDSFFSFINRVDVKEYKYKILASLFLLAEGVDVPLEINKSENGTVLVLKKADEGEHFRLNMNIVVKTGKNAESLDVFKRVLQKKAIDVVRFFIQNRENRVFTEEKDCSSFFYCKEHRQVDFVNSPAFLIQTYIRHCLESTEEVVLFRKIVHDLLNEYMEQEESFEGPLIKRFKRNLISEYMEQEEAYLEDKQRKQELAAQAKDMFFRYFILGKQMSNDANYTNVIHPAKETIYKYYVNLSTDLLYLEPVADVVPVPIKMNSLVSLCLGAMGLRLPAVENTINNGIFEPIEGFTDYGETVLLGLFCAIAYDCEKHIYTIDHIKSASKELKSFFQKHSGIYGEVLKEVHDEWNKVVGGLANKNIQYMRPDRNQLVPGIVNMLYVIKEITGVGDTKKIDKFRKRLKRIEEGQKIQEVELIYERLTEDANNTEEKKNEMKLQILGVINVKRLNKIRILEEALKEEKNKEEADEIKLEIQELMDINRLYKSYIKKEKMLKTKLENDINKYLKDVIKPIAIGVDVTISIDFIYKETVKKSCSDILGIFAVYRGEELTNYYKFWSLSKYTSKGIEVKCTTAFNLQKEPCSLENKQFGAFERNALARIITELKRKSRSNPSGFHPTLFYRDKCDTIDMYLIDPLMHIQNHKIYIIWALLLHAIDRNLDSDHPFVRLADNLLESTRFMYRDKKNEMFMLLNLISVDKYYPHITIYEHAYENEKYFAKVIENLLELAKSTALVSHKQCADIITKLIIKLLRTFRRDNRYSGLQCFFLQNCSIPKAKSLFAKILTLDGNTMEYITRIVQSTQGMGNEDPADGCTGYINVLLMWIIQNANESRCDNWQDIAKECYNLIDVTKLRRSDFINCSMIWNHSIYIPSLFPYLKPIVCVEHDAESVERFRSIEELFNELVHW</sequence>
<dbReference type="AlphaFoldDB" id="A0A086J4L3"/>
<evidence type="ECO:0000313" key="3">
    <source>
        <dbReference type="Proteomes" id="UP000054524"/>
    </source>
</evidence>
<proteinExistence type="predicted"/>
<dbReference type="GeneID" id="77675128"/>
<gene>
    <name evidence="2" type="ORF">NESG_00155</name>
</gene>
<dbReference type="HOGENOM" id="CLU_009683_0_0_1"/>
<organism evidence="2 3">
    <name type="scientific">Nematocida ausubeli (strain ATCC PRA-371 / ERTm2)</name>
    <name type="common">Nematode killer fungus</name>
    <dbReference type="NCBI Taxonomy" id="1913371"/>
    <lineage>
        <taxon>Eukaryota</taxon>
        <taxon>Fungi</taxon>
        <taxon>Fungi incertae sedis</taxon>
        <taxon>Microsporidia</taxon>
        <taxon>Nematocida</taxon>
    </lineage>
</organism>
<feature type="coiled-coil region" evidence="1">
    <location>
        <begin position="589"/>
        <end position="686"/>
    </location>
</feature>
<dbReference type="EMBL" id="AKIJ01000001">
    <property type="protein sequence ID" value="KFG27081.1"/>
    <property type="molecule type" value="Genomic_DNA"/>
</dbReference>
<dbReference type="RefSeq" id="XP_052905636.1">
    <property type="nucleotide sequence ID" value="XM_053047811.1"/>
</dbReference>
<evidence type="ECO:0000256" key="1">
    <source>
        <dbReference type="SAM" id="Coils"/>
    </source>
</evidence>
<reference evidence="2 3" key="1">
    <citation type="journal article" date="2014" name="Genome Announc.">
        <title>Genome Sequence of the Microsporidian Species Nematocida sp1 Strain ERTm6 (ATCC PRA-372).</title>
        <authorList>
            <person name="Bakowski M.A."/>
            <person name="Priest M."/>
            <person name="Young S."/>
            <person name="Cuomo C.A."/>
            <person name="Troemel E.R."/>
        </authorList>
    </citation>
    <scope>NUCLEOTIDE SEQUENCE [LARGE SCALE GENOMIC DNA]</scope>
    <source>
        <strain evidence="2 3">ERTm6</strain>
    </source>
</reference>
<evidence type="ECO:0000313" key="2">
    <source>
        <dbReference type="EMBL" id="KFG27081.1"/>
    </source>
</evidence>
<name>A0A086J4L3_NEMA1</name>
<keyword evidence="1" id="KW-0175">Coiled coil</keyword>
<dbReference type="Proteomes" id="UP000054524">
    <property type="component" value="Unassembled WGS sequence"/>
</dbReference>
<accession>A0A086J4L3</accession>
<protein>
    <submittedName>
        <fullName evidence="2">Uncharacterized protein</fullName>
    </submittedName>
</protein>